<gene>
    <name evidence="2" type="ORF">UT08_C0006G0039</name>
</gene>
<dbReference type="Pfam" id="PF01636">
    <property type="entry name" value="APH"/>
    <property type="match status" value="1"/>
</dbReference>
<reference evidence="2 3" key="1">
    <citation type="journal article" date="2015" name="Nature">
        <title>rRNA introns, odd ribosomes, and small enigmatic genomes across a large radiation of phyla.</title>
        <authorList>
            <person name="Brown C.T."/>
            <person name="Hug L.A."/>
            <person name="Thomas B.C."/>
            <person name="Sharon I."/>
            <person name="Castelle C.J."/>
            <person name="Singh A."/>
            <person name="Wilkins M.J."/>
            <person name="Williams K.H."/>
            <person name="Banfield J.F."/>
        </authorList>
    </citation>
    <scope>NUCLEOTIDE SEQUENCE [LARGE SCALE GENOMIC DNA]</scope>
</reference>
<protein>
    <submittedName>
        <fullName evidence="2">Aminoglycoside phosphotransferase</fullName>
    </submittedName>
</protein>
<feature type="domain" description="Aminoglycoside phosphotransferase" evidence="1">
    <location>
        <begin position="22"/>
        <end position="89"/>
    </location>
</feature>
<accession>A0A0G0P801</accession>
<proteinExistence type="predicted"/>
<evidence type="ECO:0000313" key="2">
    <source>
        <dbReference type="EMBL" id="KKQ85456.1"/>
    </source>
</evidence>
<keyword evidence="2" id="KW-0808">Transferase</keyword>
<comment type="caution">
    <text evidence="2">The sequence shown here is derived from an EMBL/GenBank/DDBJ whole genome shotgun (WGS) entry which is preliminary data.</text>
</comment>
<organism evidence="2 3">
    <name type="scientific">Candidatus Woesebacteria bacterium GW2011_GWB1_38_8</name>
    <dbReference type="NCBI Taxonomy" id="1618570"/>
    <lineage>
        <taxon>Bacteria</taxon>
        <taxon>Candidatus Woeseibacteriota</taxon>
    </lineage>
</organism>
<sequence length="140" mass="16064">MLDLGVINNSDSIKLKNNFSGLLNEQFNFGLTHGDLSLANMIVEKTKVSLIDWGSAEITIVPHFEIMGIFEDSLKESDPLFNNFLSGYGMSWEELSRLKPEITVLRLLRTIDKLRWAIDRKPEMIQNFSEKVKKLVSEFI</sequence>
<name>A0A0G0P801_9BACT</name>
<dbReference type="Gene3D" id="3.90.1200.10">
    <property type="match status" value="1"/>
</dbReference>
<dbReference type="EMBL" id="LBVL01000006">
    <property type="protein sequence ID" value="KKQ85456.1"/>
    <property type="molecule type" value="Genomic_DNA"/>
</dbReference>
<dbReference type="InterPro" id="IPR011009">
    <property type="entry name" value="Kinase-like_dom_sf"/>
</dbReference>
<evidence type="ECO:0000313" key="3">
    <source>
        <dbReference type="Proteomes" id="UP000034081"/>
    </source>
</evidence>
<dbReference type="STRING" id="1618570.UT08_C0006G0039"/>
<dbReference type="InterPro" id="IPR002575">
    <property type="entry name" value="Aminoglycoside_PTrfase"/>
</dbReference>
<dbReference type="Proteomes" id="UP000034081">
    <property type="component" value="Unassembled WGS sequence"/>
</dbReference>
<dbReference type="GO" id="GO:0016740">
    <property type="term" value="F:transferase activity"/>
    <property type="evidence" value="ECO:0007669"/>
    <property type="project" value="UniProtKB-KW"/>
</dbReference>
<evidence type="ECO:0000259" key="1">
    <source>
        <dbReference type="Pfam" id="PF01636"/>
    </source>
</evidence>
<dbReference type="SUPFAM" id="SSF56112">
    <property type="entry name" value="Protein kinase-like (PK-like)"/>
    <property type="match status" value="1"/>
</dbReference>
<dbReference type="AlphaFoldDB" id="A0A0G0P801"/>